<dbReference type="Proteomes" id="UP001065593">
    <property type="component" value="Unassembled WGS sequence"/>
</dbReference>
<dbReference type="PROSITE" id="PS51272">
    <property type="entry name" value="SLH"/>
    <property type="match status" value="3"/>
</dbReference>
<dbReference type="Gene3D" id="2.60.40.4270">
    <property type="entry name" value="Listeria-Bacteroides repeat domain"/>
    <property type="match status" value="4"/>
</dbReference>
<dbReference type="PANTHER" id="PTHR45661">
    <property type="entry name" value="SURFACE ANTIGEN"/>
    <property type="match status" value="1"/>
</dbReference>
<dbReference type="Pfam" id="PF13306">
    <property type="entry name" value="LRR_5"/>
    <property type="match status" value="4"/>
</dbReference>
<name>A0ABQ5NPB8_9BACI</name>
<proteinExistence type="predicted"/>
<dbReference type="Gene3D" id="3.40.50.12480">
    <property type="match status" value="1"/>
</dbReference>
<dbReference type="InterPro" id="IPR042229">
    <property type="entry name" value="Listeria/Bacterioides_rpt_sf"/>
</dbReference>
<dbReference type="SUPFAM" id="SSF52058">
    <property type="entry name" value="L domain-like"/>
    <property type="match status" value="1"/>
</dbReference>
<dbReference type="Pfam" id="PF09479">
    <property type="entry name" value="Flg_new"/>
    <property type="match status" value="4"/>
</dbReference>
<dbReference type="Gene3D" id="3.80.10.10">
    <property type="entry name" value="Ribonuclease Inhibitor"/>
    <property type="match status" value="4"/>
</dbReference>
<dbReference type="Pfam" id="PF00395">
    <property type="entry name" value="SLH"/>
    <property type="match status" value="3"/>
</dbReference>
<comment type="caution">
    <text evidence="4">The sequence shown here is derived from an EMBL/GenBank/DDBJ whole genome shotgun (WGS) entry which is preliminary data.</text>
</comment>
<dbReference type="InterPro" id="IPR032675">
    <property type="entry name" value="LRR_dom_sf"/>
</dbReference>
<dbReference type="InterPro" id="IPR053139">
    <property type="entry name" value="Surface_bspA-like"/>
</dbReference>
<comment type="subcellular location">
    <subcellularLocation>
        <location evidence="1">Cell envelope</location>
    </subcellularLocation>
</comment>
<keyword evidence="5" id="KW-1185">Reference proteome</keyword>
<keyword evidence="2" id="KW-0732">Signal</keyword>
<evidence type="ECO:0000256" key="1">
    <source>
        <dbReference type="ARBA" id="ARBA00004196"/>
    </source>
</evidence>
<feature type="domain" description="SLH" evidence="3">
    <location>
        <begin position="1313"/>
        <end position="1375"/>
    </location>
</feature>
<dbReference type="NCBIfam" id="TIGR02543">
    <property type="entry name" value="List_Bact_rpt"/>
    <property type="match status" value="4"/>
</dbReference>
<dbReference type="EMBL" id="BRZA01000006">
    <property type="protein sequence ID" value="GLC90167.1"/>
    <property type="molecule type" value="Genomic_DNA"/>
</dbReference>
<feature type="domain" description="SLH" evidence="3">
    <location>
        <begin position="1376"/>
        <end position="1439"/>
    </location>
</feature>
<sequence length="1460" mass="158700">MKKWCIVVLIATLVWSQLGILAPLADTSQMYIVTFNVNGGSPIDQKTVEIGGLVDEPNAPTNDSYVFDGWYKEEDLINHWNFATDTVTDNITLYAKWIEPSGFTTQDNIGGTVTVTGYTGTMPTDLEIPSMIDNKTVTAIGPAAFYNKVLQKVTIPSTVKQIGDGAFATNELIEVTFEQGSELTTIGIAAFSGSKIQSITIPATVQKIENATFQNNSELTTVNFEAGSVLTEIGPSAFKKSKLQSITIPATVQKIEDSAFAENSELAAITFEAGSALTEIGSSAFWLSDLRGITIPAAVQKIGNSAFRSNKLATVSFEPDAALKEIGDYAFISNQLSGIMIPSKVKKIGELAFQSNPLTSLTFEPNSELAEIKFLAFSHTKLKAVVFPASLQKVGMRAFEYSLLENIEFQQPTTPPLIIDENAFNFQNNGATTNWYVNGDEENQWTGSNITTAFKMYSTPKQLHEVVFETDGGSPVVKGKVASGNLVTKPSSPTKTNYTFDGWYQDEQLQIPWDFALDTVTASITLYAKWSPFSTTDNGNGTLKITGYQGQVPSNLIIPSQFDGKNVTIIGKESFWSKGLTSVTIPSGVTKIEETAFTSNQLTSVSIPSSVESIGSGSFSNNKLVNVEISHGVTHIGNIAFNTNQLTKVVIPSSVTTIENGAFAYNKLKKVVFEGNVPTIVKSSIGNQSGTFSDWYTDAALTTTWNGTVPLAMEIYSVVPRPMYTVTFNTNGGSDITPKEMEEGEFIVKPSDPTKDSYTFDGWYQDEQLQIPWSFATDSVTMNITLYAKWSPFTAVDNGDGTIKITGYSGTVPAELVIPTEINGKSVKVIGMTAFMFQNLTSIVIPEGVKTIETSAFSGNQLTSIVIPSTVEGIESTAFKGNKLEQVEFKGTVSTIDGSVFGGQRVTPEFTGWYTDRSMQPSALWDETVPQAMTIYSVGFPKYTVTFNTNGGSAIAPKSVAQGEGITAPTAPTRAGYTFAGWYKDSTLQIAWNFGTDKVTETTTLYAKWNAVLTPNPNPPFVPDSTPSTTNQIRVDVVDASNPNAVLVQTVITRDTSNGVVKDTVNFTSANARESIEKLTNQVNKKSRIVIPDAQQQVSETTVGIAREAARLLAEGQAGLGIDMETVKFDIPASSLANFDTDFYFRVVPVKAQTTKQQLEERAKAETSVQQFTNNATITLLGQPMTIETNMQNRPVTLTLPLPQNVTQEQLDNLAVYIEHSDGTKEVVRGKLVDFKAGIRGIEFEVTKFSTFSILYAPVKQEQPKEEVVVEEQISTPYIKGYADGTFRPEASVTRAQMASMLARYLTDNEIPEGTATFIDTVKHDAKDAIEFVKETGLFKGTTATTFNPNGSITRAQMATVVARWLAENGEVDSSQANAFKDVSKNHWAAEAIAVVSAQGIMTGTSTTTFNPEGYLTRAQAVKVLNRLFERQVTATEQTPLFTDVPSNHWAFDEIQAAAQ</sequence>
<protein>
    <recommendedName>
        <fullName evidence="3">SLH domain-containing protein</fullName>
    </recommendedName>
</protein>
<dbReference type="InterPro" id="IPR001119">
    <property type="entry name" value="SLH_dom"/>
</dbReference>
<evidence type="ECO:0000313" key="4">
    <source>
        <dbReference type="EMBL" id="GLC90167.1"/>
    </source>
</evidence>
<accession>A0ABQ5NPB8</accession>
<evidence type="ECO:0000313" key="5">
    <source>
        <dbReference type="Proteomes" id="UP001065593"/>
    </source>
</evidence>
<gene>
    <name evidence="4" type="ORF">LYSBPC_32940</name>
</gene>
<organism evidence="4 5">
    <name type="scientific">Lysinibacillus piscis</name>
    <dbReference type="NCBI Taxonomy" id="2518931"/>
    <lineage>
        <taxon>Bacteria</taxon>
        <taxon>Bacillati</taxon>
        <taxon>Bacillota</taxon>
        <taxon>Bacilli</taxon>
        <taxon>Bacillales</taxon>
        <taxon>Bacillaceae</taxon>
        <taxon>Lysinibacillus</taxon>
    </lineage>
</organism>
<dbReference type="InterPro" id="IPR026906">
    <property type="entry name" value="LRR_5"/>
</dbReference>
<evidence type="ECO:0000256" key="2">
    <source>
        <dbReference type="ARBA" id="ARBA00022729"/>
    </source>
</evidence>
<reference evidence="4" key="1">
    <citation type="submission" date="2022-08" db="EMBL/GenBank/DDBJ databases">
        <title>Draft genome sequence of Lysinibacillus sp. strain KH24.</title>
        <authorList>
            <person name="Kanbe H."/>
            <person name="Itoh H."/>
        </authorList>
    </citation>
    <scope>NUCLEOTIDE SEQUENCE</scope>
    <source>
        <strain evidence="4">KH24</strain>
    </source>
</reference>
<evidence type="ECO:0000259" key="3">
    <source>
        <dbReference type="PROSITE" id="PS51272"/>
    </source>
</evidence>
<dbReference type="PANTHER" id="PTHR45661:SF3">
    <property type="entry name" value="IG-LIKE DOMAIN-CONTAINING PROTEIN"/>
    <property type="match status" value="1"/>
</dbReference>
<dbReference type="RefSeq" id="WP_264990081.1">
    <property type="nucleotide sequence ID" value="NZ_BRZA01000006.1"/>
</dbReference>
<feature type="domain" description="SLH" evidence="3">
    <location>
        <begin position="1252"/>
        <end position="1312"/>
    </location>
</feature>
<dbReference type="InterPro" id="IPR013378">
    <property type="entry name" value="InlB-like_B-rpt"/>
</dbReference>